<dbReference type="RefSeq" id="XP_001887791.1">
    <property type="nucleotide sequence ID" value="XM_001887756.1"/>
</dbReference>
<organism evidence="3">
    <name type="scientific">Laccaria bicolor (strain S238N-H82 / ATCC MYA-4686)</name>
    <name type="common">Bicoloured deceiver</name>
    <name type="synonym">Laccaria laccata var. bicolor</name>
    <dbReference type="NCBI Taxonomy" id="486041"/>
    <lineage>
        <taxon>Eukaryota</taxon>
        <taxon>Fungi</taxon>
        <taxon>Dikarya</taxon>
        <taxon>Basidiomycota</taxon>
        <taxon>Agaricomycotina</taxon>
        <taxon>Agaricomycetes</taxon>
        <taxon>Agaricomycetidae</taxon>
        <taxon>Agaricales</taxon>
        <taxon>Agaricineae</taxon>
        <taxon>Hydnangiaceae</taxon>
        <taxon>Laccaria</taxon>
    </lineage>
</organism>
<feature type="compositionally biased region" description="Basic and acidic residues" evidence="1">
    <location>
        <begin position="185"/>
        <end position="196"/>
    </location>
</feature>
<dbReference type="GeneID" id="6083479"/>
<dbReference type="InParanoid" id="B0DV27"/>
<dbReference type="HOGENOM" id="CLU_1224953_0_0_1"/>
<accession>B0DV27</accession>
<evidence type="ECO:0000256" key="1">
    <source>
        <dbReference type="SAM" id="MobiDB-lite"/>
    </source>
</evidence>
<sequence length="226" mass="24254">MDNGITPQFLLRGLAVEEAVSLKLRAVEVVCLAGPGPLLVGPLSLRHMESAGLIRSCLGFQAVCHKYAFSLVNHQVYNVTEHQQIRGNTLMRDSQLSNPFNLMIQQELMNMMLACLKRVDRAMISNAERLLCGLLCATKFFIRSHGSLNHMEGKDLGGKPLSFAKSSVDVDGNDSDAGAGNGTSKEADGANTEDKNGLTSSEVRAARTVDENTQGSKSAACSNEIG</sequence>
<evidence type="ECO:0000313" key="3">
    <source>
        <dbReference type="Proteomes" id="UP000001194"/>
    </source>
</evidence>
<dbReference type="Proteomes" id="UP000001194">
    <property type="component" value="Unassembled WGS sequence"/>
</dbReference>
<evidence type="ECO:0000313" key="2">
    <source>
        <dbReference type="EMBL" id="EDR01439.1"/>
    </source>
</evidence>
<feature type="compositionally biased region" description="Polar residues" evidence="1">
    <location>
        <begin position="211"/>
        <end position="226"/>
    </location>
</feature>
<dbReference type="EMBL" id="DS547138">
    <property type="protein sequence ID" value="EDR01439.1"/>
    <property type="molecule type" value="Genomic_DNA"/>
</dbReference>
<dbReference type="KEGG" id="lbc:LACBIDRAFT_333156"/>
<name>B0DV27_LACBS</name>
<feature type="compositionally biased region" description="Low complexity" evidence="1">
    <location>
        <begin position="167"/>
        <end position="178"/>
    </location>
</feature>
<proteinExistence type="predicted"/>
<protein>
    <submittedName>
        <fullName evidence="2">Predicted protein</fullName>
    </submittedName>
</protein>
<keyword evidence="3" id="KW-1185">Reference proteome</keyword>
<dbReference type="AlphaFoldDB" id="B0DV27"/>
<feature type="region of interest" description="Disordered" evidence="1">
    <location>
        <begin position="167"/>
        <end position="226"/>
    </location>
</feature>
<gene>
    <name evidence="2" type="ORF">LACBIDRAFT_333156</name>
</gene>
<reference evidence="2 3" key="1">
    <citation type="journal article" date="2008" name="Nature">
        <title>The genome of Laccaria bicolor provides insights into mycorrhizal symbiosis.</title>
        <authorList>
            <person name="Martin F."/>
            <person name="Aerts A."/>
            <person name="Ahren D."/>
            <person name="Brun A."/>
            <person name="Danchin E.G.J."/>
            <person name="Duchaussoy F."/>
            <person name="Gibon J."/>
            <person name="Kohler A."/>
            <person name="Lindquist E."/>
            <person name="Pereda V."/>
            <person name="Salamov A."/>
            <person name="Shapiro H.J."/>
            <person name="Wuyts J."/>
            <person name="Blaudez D."/>
            <person name="Buee M."/>
            <person name="Brokstein P."/>
            <person name="Canbaeck B."/>
            <person name="Cohen D."/>
            <person name="Courty P.E."/>
            <person name="Coutinho P.M."/>
            <person name="Delaruelle C."/>
            <person name="Detter J.C."/>
            <person name="Deveau A."/>
            <person name="DiFazio S."/>
            <person name="Duplessis S."/>
            <person name="Fraissinet-Tachet L."/>
            <person name="Lucic E."/>
            <person name="Frey-Klett P."/>
            <person name="Fourrey C."/>
            <person name="Feussner I."/>
            <person name="Gay G."/>
            <person name="Grimwood J."/>
            <person name="Hoegger P.J."/>
            <person name="Jain P."/>
            <person name="Kilaru S."/>
            <person name="Labbe J."/>
            <person name="Lin Y.C."/>
            <person name="Legue V."/>
            <person name="Le Tacon F."/>
            <person name="Marmeisse R."/>
            <person name="Melayah D."/>
            <person name="Montanini B."/>
            <person name="Muratet M."/>
            <person name="Nehls U."/>
            <person name="Niculita-Hirzel H."/>
            <person name="Oudot-Le Secq M.P."/>
            <person name="Peter M."/>
            <person name="Quesneville H."/>
            <person name="Rajashekar B."/>
            <person name="Reich M."/>
            <person name="Rouhier N."/>
            <person name="Schmutz J."/>
            <person name="Yin T."/>
            <person name="Chalot M."/>
            <person name="Henrissat B."/>
            <person name="Kuees U."/>
            <person name="Lucas S."/>
            <person name="Van de Peer Y."/>
            <person name="Podila G.K."/>
            <person name="Polle A."/>
            <person name="Pukkila P.J."/>
            <person name="Richardson P.M."/>
            <person name="Rouze P."/>
            <person name="Sanders I.R."/>
            <person name="Stajich J.E."/>
            <person name="Tunlid A."/>
            <person name="Tuskan G."/>
            <person name="Grigoriev I.V."/>
        </authorList>
    </citation>
    <scope>NUCLEOTIDE SEQUENCE [LARGE SCALE GENOMIC DNA]</scope>
    <source>
        <strain evidence="3">S238N-H82 / ATCC MYA-4686</strain>
    </source>
</reference>